<evidence type="ECO:0000313" key="2">
    <source>
        <dbReference type="EMBL" id="KAL1533266.1"/>
    </source>
</evidence>
<proteinExistence type="predicted"/>
<gene>
    <name evidence="2" type="ORF">AAHA92_33170</name>
</gene>
<keyword evidence="1" id="KW-1133">Transmembrane helix</keyword>
<keyword evidence="1" id="KW-0812">Transmembrane</keyword>
<dbReference type="EMBL" id="JBEAFC010000014">
    <property type="protein sequence ID" value="KAL1533266.1"/>
    <property type="molecule type" value="Genomic_DNA"/>
</dbReference>
<dbReference type="AlphaFoldDB" id="A0ABD1FN40"/>
<accession>A0ABD1FN40</accession>
<name>A0ABD1FN40_SALDI</name>
<keyword evidence="3" id="KW-1185">Reference proteome</keyword>
<dbReference type="InterPro" id="IPR011692">
    <property type="entry name" value="Stress_up-reg_Nod19"/>
</dbReference>
<evidence type="ECO:0008006" key="4">
    <source>
        <dbReference type="Google" id="ProtNLM"/>
    </source>
</evidence>
<evidence type="ECO:0000256" key="1">
    <source>
        <dbReference type="SAM" id="Phobius"/>
    </source>
</evidence>
<organism evidence="2 3">
    <name type="scientific">Salvia divinorum</name>
    <name type="common">Maria pastora</name>
    <name type="synonym">Diviner's sage</name>
    <dbReference type="NCBI Taxonomy" id="28513"/>
    <lineage>
        <taxon>Eukaryota</taxon>
        <taxon>Viridiplantae</taxon>
        <taxon>Streptophyta</taxon>
        <taxon>Embryophyta</taxon>
        <taxon>Tracheophyta</taxon>
        <taxon>Spermatophyta</taxon>
        <taxon>Magnoliopsida</taxon>
        <taxon>eudicotyledons</taxon>
        <taxon>Gunneridae</taxon>
        <taxon>Pentapetalae</taxon>
        <taxon>asterids</taxon>
        <taxon>lamiids</taxon>
        <taxon>Lamiales</taxon>
        <taxon>Lamiaceae</taxon>
        <taxon>Nepetoideae</taxon>
        <taxon>Mentheae</taxon>
        <taxon>Salviinae</taxon>
        <taxon>Salvia</taxon>
        <taxon>Salvia subgen. Calosphace</taxon>
    </lineage>
</organism>
<comment type="caution">
    <text evidence="2">The sequence shown here is derived from an EMBL/GenBank/DDBJ whole genome shotgun (WGS) entry which is preliminary data.</text>
</comment>
<protein>
    <recommendedName>
        <fullName evidence="4">Stress up-regulated Nod 19</fullName>
    </recommendedName>
</protein>
<dbReference type="Pfam" id="PF07712">
    <property type="entry name" value="SURNod19"/>
    <property type="match status" value="1"/>
</dbReference>
<sequence length="476" mass="51909">MMKETHTRKFLVCRCCFAGEDGLWIRMASYPSIPIYISNFTSYLSSGNGIKTDVFLSPKFVLEPGSVANKFYYGIDFPRGHIAIKSFNAEVIDEKGNPVPLHETYLHHWIVLGYYKREGENTLERCGDTGLLQSDSNLIRNSGMCDHGLVQYFGLGSETRRTATDVPDPYGIEVGNPADVPAGYEARWMLNVHAIDTRGAVDKLGCTECRCDLYNVTADENGDALPLNYIGGLKCCHDGVRCRVKVGFRGERRSLSLRYTVTYMDWDASIVPVQIYILDVTDIWRKADESTGLTATHHCLIEYDVEACPFGAENGGCIHTKSLTVSLPTSGDVIYGVGHQHAGGIGSTLFGEGGNVICSSVPTYGTGHEPGNEAGYIVGMSTCYPSPGSVKISAGETLTLVSNYSSAQRHTGVMGLFYILIADSSLKPAASFQHSPAQVHMNTMTSYLGWSIALFGVGLILALILIYSGRNGYEEI</sequence>
<feature type="transmembrane region" description="Helical" evidence="1">
    <location>
        <begin position="447"/>
        <end position="467"/>
    </location>
</feature>
<evidence type="ECO:0000313" key="3">
    <source>
        <dbReference type="Proteomes" id="UP001567538"/>
    </source>
</evidence>
<dbReference type="PANTHER" id="PTHR33390">
    <property type="entry name" value="STRESS UP-REGULATED NOD 19 PROTEIN"/>
    <property type="match status" value="1"/>
</dbReference>
<dbReference type="PANTHER" id="PTHR33390:SF1">
    <property type="entry name" value="STRESS UP-REGULATED NOD 19 PROTEIN"/>
    <property type="match status" value="1"/>
</dbReference>
<keyword evidence="1" id="KW-0472">Membrane</keyword>
<dbReference type="Proteomes" id="UP001567538">
    <property type="component" value="Unassembled WGS sequence"/>
</dbReference>
<reference evidence="2 3" key="1">
    <citation type="submission" date="2024-06" db="EMBL/GenBank/DDBJ databases">
        <title>A chromosome level genome sequence of Diviner's sage (Salvia divinorum).</title>
        <authorList>
            <person name="Ford S.A."/>
            <person name="Ro D.-K."/>
            <person name="Ness R.W."/>
            <person name="Phillips M.A."/>
        </authorList>
    </citation>
    <scope>NUCLEOTIDE SEQUENCE [LARGE SCALE GENOMIC DNA]</scope>
    <source>
        <strain evidence="2">SAF-2024a</strain>
        <tissue evidence="2">Leaf</tissue>
    </source>
</reference>